<feature type="signal peptide" evidence="2">
    <location>
        <begin position="1"/>
        <end position="15"/>
    </location>
</feature>
<sequence length="137" mass="14015">MALALLALMAHVAASDLVETVQGTELGCCMAAMATSLTGCSGPCEWYGGSICSCRGEGIACQVDATGFCGVGGSTPHWSIPAEFLGVDATACFIILFAGSFAVVMACLLICFCCSGCPGYSFQFAEKPQDPCSEEVP</sequence>
<keyword evidence="1" id="KW-0472">Membrane</keyword>
<dbReference type="Proteomes" id="UP000604046">
    <property type="component" value="Unassembled WGS sequence"/>
</dbReference>
<evidence type="ECO:0000313" key="3">
    <source>
        <dbReference type="EMBL" id="CAE7415279.1"/>
    </source>
</evidence>
<accession>A0A812R0V0</accession>
<evidence type="ECO:0000256" key="2">
    <source>
        <dbReference type="SAM" id="SignalP"/>
    </source>
</evidence>
<feature type="chain" id="PRO_5032701158" evidence="2">
    <location>
        <begin position="16"/>
        <end position="137"/>
    </location>
</feature>
<evidence type="ECO:0000256" key="1">
    <source>
        <dbReference type="SAM" id="Phobius"/>
    </source>
</evidence>
<dbReference type="AlphaFoldDB" id="A0A812R0V0"/>
<keyword evidence="1" id="KW-1133">Transmembrane helix</keyword>
<keyword evidence="4" id="KW-1185">Reference proteome</keyword>
<comment type="caution">
    <text evidence="3">The sequence shown here is derived from an EMBL/GenBank/DDBJ whole genome shotgun (WGS) entry which is preliminary data.</text>
</comment>
<evidence type="ECO:0000313" key="4">
    <source>
        <dbReference type="Proteomes" id="UP000604046"/>
    </source>
</evidence>
<gene>
    <name evidence="3" type="ORF">SNAT2548_LOCUS22575</name>
</gene>
<feature type="transmembrane region" description="Helical" evidence="1">
    <location>
        <begin position="93"/>
        <end position="114"/>
    </location>
</feature>
<protein>
    <submittedName>
        <fullName evidence="3">Uncharacterized protein</fullName>
    </submittedName>
</protein>
<reference evidence="3" key="1">
    <citation type="submission" date="2021-02" db="EMBL/GenBank/DDBJ databases">
        <authorList>
            <person name="Dougan E. K."/>
            <person name="Rhodes N."/>
            <person name="Thang M."/>
            <person name="Chan C."/>
        </authorList>
    </citation>
    <scope>NUCLEOTIDE SEQUENCE</scope>
</reference>
<proteinExistence type="predicted"/>
<dbReference type="OrthoDB" id="10445912at2759"/>
<organism evidence="3 4">
    <name type="scientific">Symbiodinium natans</name>
    <dbReference type="NCBI Taxonomy" id="878477"/>
    <lineage>
        <taxon>Eukaryota</taxon>
        <taxon>Sar</taxon>
        <taxon>Alveolata</taxon>
        <taxon>Dinophyceae</taxon>
        <taxon>Suessiales</taxon>
        <taxon>Symbiodiniaceae</taxon>
        <taxon>Symbiodinium</taxon>
    </lineage>
</organism>
<keyword evidence="1" id="KW-0812">Transmembrane</keyword>
<dbReference type="EMBL" id="CAJNDS010002293">
    <property type="protein sequence ID" value="CAE7415279.1"/>
    <property type="molecule type" value="Genomic_DNA"/>
</dbReference>
<keyword evidence="2" id="KW-0732">Signal</keyword>
<name>A0A812R0V0_9DINO</name>